<evidence type="ECO:0000313" key="3">
    <source>
        <dbReference type="Proteomes" id="UP000185628"/>
    </source>
</evidence>
<name>A0A1Q5PS49_9ACTO</name>
<evidence type="ECO:0000259" key="1">
    <source>
        <dbReference type="Pfam" id="PF00005"/>
    </source>
</evidence>
<dbReference type="CDD" id="cd00267">
    <property type="entry name" value="ABC_ATPase"/>
    <property type="match status" value="1"/>
</dbReference>
<protein>
    <recommendedName>
        <fullName evidence="1">ABC transporter domain-containing protein</fullName>
    </recommendedName>
</protein>
<dbReference type="SUPFAM" id="SSF52540">
    <property type="entry name" value="P-loop containing nucleoside triphosphate hydrolases"/>
    <property type="match status" value="1"/>
</dbReference>
<dbReference type="GO" id="GO:0016887">
    <property type="term" value="F:ATP hydrolysis activity"/>
    <property type="evidence" value="ECO:0007669"/>
    <property type="project" value="InterPro"/>
</dbReference>
<dbReference type="PANTHER" id="PTHR24220">
    <property type="entry name" value="IMPORT ATP-BINDING PROTEIN"/>
    <property type="match status" value="1"/>
</dbReference>
<dbReference type="InterPro" id="IPR003439">
    <property type="entry name" value="ABC_transporter-like_ATP-bd"/>
</dbReference>
<proteinExistence type="predicted"/>
<organism evidence="2 3">
    <name type="scientific">Bowdeniella nasicola</name>
    <dbReference type="NCBI Taxonomy" id="208480"/>
    <lineage>
        <taxon>Bacteria</taxon>
        <taxon>Bacillati</taxon>
        <taxon>Actinomycetota</taxon>
        <taxon>Actinomycetes</taxon>
        <taxon>Actinomycetales</taxon>
        <taxon>Actinomycetaceae</taxon>
        <taxon>Bowdeniella</taxon>
    </lineage>
</organism>
<dbReference type="GO" id="GO:0005524">
    <property type="term" value="F:ATP binding"/>
    <property type="evidence" value="ECO:0007669"/>
    <property type="project" value="InterPro"/>
</dbReference>
<keyword evidence="3" id="KW-1185">Reference proteome</keyword>
<dbReference type="EMBL" id="MQVR01000193">
    <property type="protein sequence ID" value="OKL50401.1"/>
    <property type="molecule type" value="Genomic_DNA"/>
</dbReference>
<dbReference type="Pfam" id="PF00005">
    <property type="entry name" value="ABC_tran"/>
    <property type="match status" value="1"/>
</dbReference>
<reference evidence="3" key="1">
    <citation type="submission" date="2016-12" db="EMBL/GenBank/DDBJ databases">
        <authorList>
            <person name="Meng X."/>
        </authorList>
    </citation>
    <scope>NUCLEOTIDE SEQUENCE [LARGE SCALE GENOMIC DNA]</scope>
    <source>
        <strain evidence="3">DSM 19116</strain>
    </source>
</reference>
<dbReference type="AlphaFoldDB" id="A0A1Q5PS49"/>
<dbReference type="GO" id="GO:0005886">
    <property type="term" value="C:plasma membrane"/>
    <property type="evidence" value="ECO:0007669"/>
    <property type="project" value="TreeGrafter"/>
</dbReference>
<dbReference type="GO" id="GO:0022857">
    <property type="term" value="F:transmembrane transporter activity"/>
    <property type="evidence" value="ECO:0007669"/>
    <property type="project" value="TreeGrafter"/>
</dbReference>
<dbReference type="InterPro" id="IPR015854">
    <property type="entry name" value="ABC_transpr_LolD-like"/>
</dbReference>
<gene>
    <name evidence="2" type="ORF">BSZ39_13030</name>
</gene>
<sequence>MNATAVENVVFGRHEAFDNADSLLTDLGLDSFVSDGADGSRDVAGEDAGVSGGERQRIAIARAFASEDTFVVLDEPTSGLDSATRAKVWKFIESYAAHNTVVVATHDESAPIREGDPVFRPNYNVDER</sequence>
<evidence type="ECO:0000313" key="2">
    <source>
        <dbReference type="EMBL" id="OKL50401.1"/>
    </source>
</evidence>
<dbReference type="InterPro" id="IPR027417">
    <property type="entry name" value="P-loop_NTPase"/>
</dbReference>
<dbReference type="Proteomes" id="UP000185628">
    <property type="component" value="Unassembled WGS sequence"/>
</dbReference>
<dbReference type="Gene3D" id="3.40.50.300">
    <property type="entry name" value="P-loop containing nucleotide triphosphate hydrolases"/>
    <property type="match status" value="1"/>
</dbReference>
<comment type="caution">
    <text evidence="2">The sequence shown here is derived from an EMBL/GenBank/DDBJ whole genome shotgun (WGS) entry which is preliminary data.</text>
</comment>
<accession>A0A1Q5PS49</accession>
<feature type="domain" description="ABC transporter" evidence="1">
    <location>
        <begin position="6"/>
        <end position="78"/>
    </location>
</feature>